<evidence type="ECO:0000313" key="1">
    <source>
        <dbReference type="EMBL" id="TCZ65529.1"/>
    </source>
</evidence>
<sequence>MDRVPSYDEDILAWSEHQAALLRALKPGAGLPNDLDLENIAEEVEAVGRSELAAVESHLFNLLVHAAKALSPPQASPVRHWLEEMSLAQQGALRSVAPSMRRRLDLQGLWRRAVRQAERSLRLHGEAIAPLPATCPFTLDELLDESLEPEAYVARLQPPATG</sequence>
<keyword evidence="2" id="KW-1185">Reference proteome</keyword>
<dbReference type="OrthoDB" id="425753at2"/>
<dbReference type="EMBL" id="SKBM01000003">
    <property type="protein sequence ID" value="TCZ65529.1"/>
    <property type="molecule type" value="Genomic_DNA"/>
</dbReference>
<gene>
    <name evidence="1" type="ORF">EXY23_04990</name>
</gene>
<dbReference type="Pfam" id="PF01724">
    <property type="entry name" value="DUF29"/>
    <property type="match status" value="1"/>
</dbReference>
<evidence type="ECO:0000313" key="2">
    <source>
        <dbReference type="Proteomes" id="UP000295023"/>
    </source>
</evidence>
<comment type="caution">
    <text evidence="1">The sequence shown here is derived from an EMBL/GenBank/DDBJ whole genome shotgun (WGS) entry which is preliminary data.</text>
</comment>
<accession>A0A4R4DSF6</accession>
<reference evidence="1 2" key="1">
    <citation type="submission" date="2019-03" db="EMBL/GenBank/DDBJ databases">
        <title>Paracraurococcus aquatilis NE82 genome sequence.</title>
        <authorList>
            <person name="Zhao Y."/>
            <person name="Du Z."/>
        </authorList>
    </citation>
    <scope>NUCLEOTIDE SEQUENCE [LARGE SCALE GENOMIC DNA]</scope>
    <source>
        <strain evidence="1 2">NE82</strain>
    </source>
</reference>
<proteinExistence type="predicted"/>
<dbReference type="AlphaFoldDB" id="A0A4R4DSF6"/>
<dbReference type="RefSeq" id="WP_132285170.1">
    <property type="nucleotide sequence ID" value="NZ_SKBM01000003.1"/>
</dbReference>
<organism evidence="1 2">
    <name type="scientific">Roseicella aquatilis</name>
    <dbReference type="NCBI Taxonomy" id="2527868"/>
    <lineage>
        <taxon>Bacteria</taxon>
        <taxon>Pseudomonadati</taxon>
        <taxon>Pseudomonadota</taxon>
        <taxon>Alphaproteobacteria</taxon>
        <taxon>Acetobacterales</taxon>
        <taxon>Roseomonadaceae</taxon>
        <taxon>Roseicella</taxon>
    </lineage>
</organism>
<name>A0A4R4DSF6_9PROT</name>
<dbReference type="PANTHER" id="PTHR34235">
    <property type="entry name" value="SLR1203 PROTEIN-RELATED"/>
    <property type="match status" value="1"/>
</dbReference>
<dbReference type="Proteomes" id="UP000295023">
    <property type="component" value="Unassembled WGS sequence"/>
</dbReference>
<protein>
    <submittedName>
        <fullName evidence="1">DUF29 domain-containing protein</fullName>
    </submittedName>
</protein>
<dbReference type="Gene3D" id="1.20.1220.20">
    <property type="entry name" value="Uncharcterised protein PF01724"/>
    <property type="match status" value="1"/>
</dbReference>
<dbReference type="InterPro" id="IPR002636">
    <property type="entry name" value="DUF29"/>
</dbReference>